<keyword evidence="1" id="KW-0812">Transmembrane</keyword>
<dbReference type="RefSeq" id="WP_267676705.1">
    <property type="nucleotide sequence ID" value="NZ_CP113088.1"/>
</dbReference>
<proteinExistence type="predicted"/>
<keyword evidence="1" id="KW-0472">Membrane</keyword>
<feature type="transmembrane region" description="Helical" evidence="1">
    <location>
        <begin position="201"/>
        <end position="221"/>
    </location>
</feature>
<reference evidence="2" key="1">
    <citation type="submission" date="2022-11" db="EMBL/GenBank/DDBJ databases">
        <title>Lacinutrix neustonica HL-RS19T sp. nov., isolated from the surface microlayer sample of brackish Lake Shihwa.</title>
        <authorList>
            <person name="Choi J.Y."/>
            <person name="Hwang C.Y."/>
        </authorList>
    </citation>
    <scope>NUCLEOTIDE SEQUENCE</scope>
    <source>
        <strain evidence="2">HL-RS19</strain>
    </source>
</reference>
<evidence type="ECO:0000256" key="1">
    <source>
        <dbReference type="SAM" id="Phobius"/>
    </source>
</evidence>
<dbReference type="AlphaFoldDB" id="A0A9E8MV81"/>
<dbReference type="KEGG" id="lnu:N7U66_20405"/>
<protein>
    <submittedName>
        <fullName evidence="2">Uncharacterized protein</fullName>
    </submittedName>
</protein>
<dbReference type="EMBL" id="CP113088">
    <property type="protein sequence ID" value="WAC02108.1"/>
    <property type="molecule type" value="Genomic_DNA"/>
</dbReference>
<evidence type="ECO:0000313" key="3">
    <source>
        <dbReference type="Proteomes" id="UP001164705"/>
    </source>
</evidence>
<accession>A0A9E8MV81</accession>
<evidence type="ECO:0000313" key="2">
    <source>
        <dbReference type="EMBL" id="WAC02108.1"/>
    </source>
</evidence>
<name>A0A9E8MV81_9FLAO</name>
<feature type="transmembrane region" description="Helical" evidence="1">
    <location>
        <begin position="169"/>
        <end position="189"/>
    </location>
</feature>
<keyword evidence="3" id="KW-1185">Reference proteome</keyword>
<sequence length="238" mass="27809">MILKSTNIEEKLRRRQSLDGQEHSILEQVENILALENKKEFKIELELRSSNNSHSNAFKFDLLASENIYHINTIKTICINYRLRFLDTKYFKNDFPQEAFSKIKALEKAHDTMLHGFKIMAPSKVFKLKNPDDPLLFAPIGNGYYYLIHTWGNDLHPLRKWLIWPFKNLETLVFTALIVSFMTTYIFNASLLTDGINGSKFLILFLFMFKSVIGVIIFYAFSQGKNFNTAIWDSQYAK</sequence>
<organism evidence="2 3">
    <name type="scientific">Lacinutrix neustonica</name>
    <dbReference type="NCBI Taxonomy" id="2980107"/>
    <lineage>
        <taxon>Bacteria</taxon>
        <taxon>Pseudomonadati</taxon>
        <taxon>Bacteroidota</taxon>
        <taxon>Flavobacteriia</taxon>
        <taxon>Flavobacteriales</taxon>
        <taxon>Flavobacteriaceae</taxon>
        <taxon>Lacinutrix</taxon>
    </lineage>
</organism>
<keyword evidence="1" id="KW-1133">Transmembrane helix</keyword>
<gene>
    <name evidence="2" type="ORF">N7U66_20405</name>
</gene>
<dbReference type="Proteomes" id="UP001164705">
    <property type="component" value="Chromosome"/>
</dbReference>